<keyword evidence="2" id="KW-1185">Reference proteome</keyword>
<evidence type="ECO:0000313" key="2">
    <source>
        <dbReference type="Proteomes" id="UP000243197"/>
    </source>
</evidence>
<dbReference type="SUPFAM" id="SSF49464">
    <property type="entry name" value="Carboxypeptidase regulatory domain-like"/>
    <property type="match status" value="1"/>
</dbReference>
<protein>
    <recommendedName>
        <fullName evidence="3">TonB-dependent receptor</fullName>
    </recommendedName>
</protein>
<dbReference type="OrthoDB" id="603275at2"/>
<sequence>MTFKNIISCLLLSTSIYSQTRILKGHVYDKKNQEIGGATLVLYSDKDDIISYTTSDKKGSFEIKDSLKIEYRLVVRHVSFLEKTKVFSKKDLEKEEIIIDFILENNTLNLEEIVVTSDKKGTHTLDLSKLNIQESDDLKTILEKNPNLAIDDSGVIIYKGKNIDKILINNKEAFVNQNELALKSVKKRMIKNIQVIDDYKDDFYISFDEVGETVLNLNTKESFKNVFTGSVSANYGYHNKYQLKGDGFLFSENTNAFVTNNTNNIISTSISNIELGNIFGRHSSFSPYEIAELSKIISLQKQVKNYFFSISNLTLRNTMEKLRHSSVYYYIKPSKVKTIYENINTLENKALSKSYNEMTSNGNSVLGRTSIDYKLSRKIIASNLVGIYFADNNYDNNIKNTLFKNESFSDNYTEFYSSNRVFSIFNNSVLTMKTAKNIILKANVYMKMENDSMNNKYTIDDILSNNNQDFNFKRNIIEPSLSFNHKLNEDFEYSIVSDYTFSNEYLKEKINDNNSIKRRINNSSIGIKIWGEILENISYDASFSLARNTNKLSLDKENNSLFIPIQFYVKHEKGNHSIVCTFNRSESINNLESGINRTSSSNIILIGREDYPIEYSESNNGNIYYSYNNLFYGESFSIGSSYSKHKNYLSRTLLDIEENFFKFRLFTADSRSTYTVYSDFSKTLFQITYPVKLYLKINASSSFYPSMINEKKVSQNEVALYPKFKIETLSDHLINFKTSFGLSFGYNKLTRKTHDSYIYNRVIKSSFSILFKNENLNGKMTLLYNNRLINNKIYNTQEINVSLSYKIEKITFSISSRNFGQLFSIYDNFQYKSRLTISDGIDKVVINNKPLAYIIFGITYDF</sequence>
<dbReference type="EMBL" id="AP014564">
    <property type="protein sequence ID" value="BAV94578.1"/>
    <property type="molecule type" value="Genomic_DNA"/>
</dbReference>
<name>A0A1J1DXJ0_9FLAO</name>
<organism evidence="1 2">
    <name type="scientific">Ichthyobacterium seriolicida</name>
    <dbReference type="NCBI Taxonomy" id="242600"/>
    <lineage>
        <taxon>Bacteria</taxon>
        <taxon>Pseudomonadati</taxon>
        <taxon>Bacteroidota</taxon>
        <taxon>Flavobacteriia</taxon>
        <taxon>Flavobacteriales</taxon>
        <taxon>Ichthyobacteriaceae</taxon>
        <taxon>Ichthyobacterium</taxon>
    </lineage>
</organism>
<dbReference type="Gene3D" id="2.60.40.1120">
    <property type="entry name" value="Carboxypeptidase-like, regulatory domain"/>
    <property type="match status" value="1"/>
</dbReference>
<reference evidence="1 2" key="1">
    <citation type="submission" date="2014-03" db="EMBL/GenBank/DDBJ databases">
        <title>complete genome sequence of Flavobacteriaceae bacterium JBKA-6.</title>
        <authorList>
            <person name="Takano T."/>
            <person name="Nakamura Y."/>
            <person name="Takuma S."/>
            <person name="Yasuike M."/>
            <person name="Matsuyama T."/>
            <person name="Sakai T."/>
            <person name="Fujiwara A."/>
            <person name="Kimoto K."/>
            <person name="Fukuda Y."/>
            <person name="Kondo H."/>
            <person name="Hirono I."/>
            <person name="Nakayasu C."/>
        </authorList>
    </citation>
    <scope>NUCLEOTIDE SEQUENCE [LARGE SCALE GENOMIC DNA]</scope>
    <source>
        <strain evidence="1 2">JBKA-6</strain>
    </source>
</reference>
<dbReference type="AlphaFoldDB" id="A0A1J1DXJ0"/>
<gene>
    <name evidence="1" type="ORF">JBKA6_0565</name>
</gene>
<evidence type="ECO:0000313" key="1">
    <source>
        <dbReference type="EMBL" id="BAV94578.1"/>
    </source>
</evidence>
<proteinExistence type="predicted"/>
<dbReference type="KEGG" id="ise:JBKA6_0565"/>
<dbReference type="Proteomes" id="UP000243197">
    <property type="component" value="Chromosome"/>
</dbReference>
<evidence type="ECO:0008006" key="3">
    <source>
        <dbReference type="Google" id="ProtNLM"/>
    </source>
</evidence>
<dbReference type="InterPro" id="IPR008969">
    <property type="entry name" value="CarboxyPept-like_regulatory"/>
</dbReference>
<dbReference type="RefSeq" id="WP_096685682.1">
    <property type="nucleotide sequence ID" value="NZ_AP014564.1"/>
</dbReference>
<dbReference type="Pfam" id="PF13715">
    <property type="entry name" value="CarbopepD_reg_2"/>
    <property type="match status" value="1"/>
</dbReference>
<accession>A0A1J1DXJ0</accession>